<dbReference type="InterPro" id="IPR036823">
    <property type="entry name" value="Ribosomal_uS7_dom_sf"/>
</dbReference>
<dbReference type="EMBL" id="MU129005">
    <property type="protein sequence ID" value="KAF9511083.1"/>
    <property type="molecule type" value="Genomic_DNA"/>
</dbReference>
<dbReference type="OrthoDB" id="9972728at2759"/>
<dbReference type="SUPFAM" id="SSF47973">
    <property type="entry name" value="Ribosomal protein S7"/>
    <property type="match status" value="1"/>
</dbReference>
<proteinExistence type="inferred from homology"/>
<keyword evidence="3" id="KW-0687">Ribonucleoprotein</keyword>
<name>A0A9P6ASE7_9AGAM</name>
<keyword evidence="6" id="KW-1185">Reference proteome</keyword>
<dbReference type="AlphaFoldDB" id="A0A9P6ASE7"/>
<sequence length="71" mass="8142">MTPRPLGPKQRTGQAIRWIIQMSEKRKNVKLEQRLAREILAIIEGNSEVLKLQEQQHSLALANRANATVRI</sequence>
<keyword evidence="2" id="KW-0689">Ribosomal protein</keyword>
<protein>
    <recommendedName>
        <fullName evidence="4">Small ribosomal subunit protein uS7 domain-containing protein</fullName>
    </recommendedName>
</protein>
<dbReference type="Proteomes" id="UP000886523">
    <property type="component" value="Unassembled WGS sequence"/>
</dbReference>
<reference evidence="5" key="1">
    <citation type="journal article" date="2020" name="Nat. Commun.">
        <title>Large-scale genome sequencing of mycorrhizal fungi provides insights into the early evolution of symbiotic traits.</title>
        <authorList>
            <person name="Miyauchi S."/>
            <person name="Kiss E."/>
            <person name="Kuo A."/>
            <person name="Drula E."/>
            <person name="Kohler A."/>
            <person name="Sanchez-Garcia M."/>
            <person name="Morin E."/>
            <person name="Andreopoulos B."/>
            <person name="Barry K.W."/>
            <person name="Bonito G."/>
            <person name="Buee M."/>
            <person name="Carver A."/>
            <person name="Chen C."/>
            <person name="Cichocki N."/>
            <person name="Clum A."/>
            <person name="Culley D."/>
            <person name="Crous P.W."/>
            <person name="Fauchery L."/>
            <person name="Girlanda M."/>
            <person name="Hayes R.D."/>
            <person name="Keri Z."/>
            <person name="LaButti K."/>
            <person name="Lipzen A."/>
            <person name="Lombard V."/>
            <person name="Magnuson J."/>
            <person name="Maillard F."/>
            <person name="Murat C."/>
            <person name="Nolan M."/>
            <person name="Ohm R.A."/>
            <person name="Pangilinan J."/>
            <person name="Pereira M.F."/>
            <person name="Perotto S."/>
            <person name="Peter M."/>
            <person name="Pfister S."/>
            <person name="Riley R."/>
            <person name="Sitrit Y."/>
            <person name="Stielow J.B."/>
            <person name="Szollosi G."/>
            <person name="Zifcakova L."/>
            <person name="Stursova M."/>
            <person name="Spatafora J.W."/>
            <person name="Tedersoo L."/>
            <person name="Vaario L.M."/>
            <person name="Yamada A."/>
            <person name="Yan M."/>
            <person name="Wang P."/>
            <person name="Xu J."/>
            <person name="Bruns T."/>
            <person name="Baldrian P."/>
            <person name="Vilgalys R."/>
            <person name="Dunand C."/>
            <person name="Henrissat B."/>
            <person name="Grigoriev I.V."/>
            <person name="Hibbett D."/>
            <person name="Nagy L.G."/>
            <person name="Martin F.M."/>
        </authorList>
    </citation>
    <scope>NUCLEOTIDE SEQUENCE</scope>
    <source>
        <strain evidence="5">UP504</strain>
    </source>
</reference>
<evidence type="ECO:0000256" key="2">
    <source>
        <dbReference type="ARBA" id="ARBA00022980"/>
    </source>
</evidence>
<feature type="domain" description="Small ribosomal subunit protein uS7" evidence="4">
    <location>
        <begin position="3"/>
        <end position="64"/>
    </location>
</feature>
<evidence type="ECO:0000259" key="4">
    <source>
        <dbReference type="Pfam" id="PF00177"/>
    </source>
</evidence>
<accession>A0A9P6ASE7</accession>
<comment type="caution">
    <text evidence="5">The sequence shown here is derived from an EMBL/GenBank/DDBJ whole genome shotgun (WGS) entry which is preliminary data.</text>
</comment>
<evidence type="ECO:0000256" key="3">
    <source>
        <dbReference type="ARBA" id="ARBA00023274"/>
    </source>
</evidence>
<organism evidence="5 6">
    <name type="scientific">Hydnum rufescens UP504</name>
    <dbReference type="NCBI Taxonomy" id="1448309"/>
    <lineage>
        <taxon>Eukaryota</taxon>
        <taxon>Fungi</taxon>
        <taxon>Dikarya</taxon>
        <taxon>Basidiomycota</taxon>
        <taxon>Agaricomycotina</taxon>
        <taxon>Agaricomycetes</taxon>
        <taxon>Cantharellales</taxon>
        <taxon>Hydnaceae</taxon>
        <taxon>Hydnum</taxon>
    </lineage>
</organism>
<evidence type="ECO:0000256" key="1">
    <source>
        <dbReference type="ARBA" id="ARBA00007151"/>
    </source>
</evidence>
<dbReference type="GO" id="GO:0005840">
    <property type="term" value="C:ribosome"/>
    <property type="evidence" value="ECO:0007669"/>
    <property type="project" value="UniProtKB-KW"/>
</dbReference>
<comment type="similarity">
    <text evidence="1">Belongs to the universal ribosomal protein uS7 family.</text>
</comment>
<evidence type="ECO:0000313" key="5">
    <source>
        <dbReference type="EMBL" id="KAF9511083.1"/>
    </source>
</evidence>
<dbReference type="Gene3D" id="1.10.455.10">
    <property type="entry name" value="Ribosomal protein S7 domain"/>
    <property type="match status" value="1"/>
</dbReference>
<evidence type="ECO:0000313" key="6">
    <source>
        <dbReference type="Proteomes" id="UP000886523"/>
    </source>
</evidence>
<dbReference type="Pfam" id="PF00177">
    <property type="entry name" value="Ribosomal_S7"/>
    <property type="match status" value="1"/>
</dbReference>
<dbReference type="InterPro" id="IPR023798">
    <property type="entry name" value="Ribosomal_uS7_dom"/>
</dbReference>
<gene>
    <name evidence="5" type="ORF">BS47DRAFT_1347097</name>
</gene>
<dbReference type="GO" id="GO:1990904">
    <property type="term" value="C:ribonucleoprotein complex"/>
    <property type="evidence" value="ECO:0007669"/>
    <property type="project" value="UniProtKB-KW"/>
</dbReference>